<dbReference type="AlphaFoldDB" id="A0A1G2MY61"/>
<protein>
    <submittedName>
        <fullName evidence="1">Uncharacterized protein</fullName>
    </submittedName>
</protein>
<organism evidence="1 2">
    <name type="scientific">Candidatus Taylorbacteria bacterium RIFCSPHIGHO2_02_FULL_45_35</name>
    <dbReference type="NCBI Taxonomy" id="1802311"/>
    <lineage>
        <taxon>Bacteria</taxon>
        <taxon>Candidatus Tayloriibacteriota</taxon>
    </lineage>
</organism>
<reference evidence="1 2" key="1">
    <citation type="journal article" date="2016" name="Nat. Commun.">
        <title>Thousands of microbial genomes shed light on interconnected biogeochemical processes in an aquifer system.</title>
        <authorList>
            <person name="Anantharaman K."/>
            <person name="Brown C.T."/>
            <person name="Hug L.A."/>
            <person name="Sharon I."/>
            <person name="Castelle C.J."/>
            <person name="Probst A.J."/>
            <person name="Thomas B.C."/>
            <person name="Singh A."/>
            <person name="Wilkins M.J."/>
            <person name="Karaoz U."/>
            <person name="Brodie E.L."/>
            <person name="Williams K.H."/>
            <person name="Hubbard S.S."/>
            <person name="Banfield J.F."/>
        </authorList>
    </citation>
    <scope>NUCLEOTIDE SEQUENCE [LARGE SCALE GENOMIC DNA]</scope>
</reference>
<comment type="caution">
    <text evidence="1">The sequence shown here is derived from an EMBL/GenBank/DDBJ whole genome shotgun (WGS) entry which is preliminary data.</text>
</comment>
<proteinExistence type="predicted"/>
<gene>
    <name evidence="1" type="ORF">A3D56_01540</name>
</gene>
<evidence type="ECO:0000313" key="1">
    <source>
        <dbReference type="EMBL" id="OHA27881.1"/>
    </source>
</evidence>
<dbReference type="Proteomes" id="UP000177943">
    <property type="component" value="Unassembled WGS sequence"/>
</dbReference>
<name>A0A1G2MY61_9BACT</name>
<sequence>MLGAVFLVSLFIKEKPDPSFSRGVLKGGSGSCSMWTQRVPHVLGYPIAVFSASDLHNRKTGLP</sequence>
<evidence type="ECO:0000313" key="2">
    <source>
        <dbReference type="Proteomes" id="UP000177943"/>
    </source>
</evidence>
<dbReference type="EMBL" id="MHRP01000004">
    <property type="protein sequence ID" value="OHA27881.1"/>
    <property type="molecule type" value="Genomic_DNA"/>
</dbReference>
<accession>A0A1G2MY61</accession>